<gene>
    <name evidence="2" type="ORF">F9B16_09105</name>
</gene>
<comment type="caution">
    <text evidence="2">The sequence shown here is derived from an EMBL/GenBank/DDBJ whole genome shotgun (WGS) entry which is preliminary data.</text>
</comment>
<organism evidence="2 3">
    <name type="scientific">Actinomadura montaniterrae</name>
    <dbReference type="NCBI Taxonomy" id="1803903"/>
    <lineage>
        <taxon>Bacteria</taxon>
        <taxon>Bacillati</taxon>
        <taxon>Actinomycetota</taxon>
        <taxon>Actinomycetes</taxon>
        <taxon>Streptosporangiales</taxon>
        <taxon>Thermomonosporaceae</taxon>
        <taxon>Actinomadura</taxon>
    </lineage>
</organism>
<accession>A0A6L3VXN2</accession>
<evidence type="ECO:0000256" key="1">
    <source>
        <dbReference type="SAM" id="MobiDB-lite"/>
    </source>
</evidence>
<name>A0A6L3VXN2_9ACTN</name>
<dbReference type="EMBL" id="WBMR01000017">
    <property type="protein sequence ID" value="KAB2385948.1"/>
    <property type="molecule type" value="Genomic_DNA"/>
</dbReference>
<dbReference type="Proteomes" id="UP000483004">
    <property type="component" value="Unassembled WGS sequence"/>
</dbReference>
<feature type="compositionally biased region" description="Pro residues" evidence="1">
    <location>
        <begin position="31"/>
        <end position="52"/>
    </location>
</feature>
<feature type="region of interest" description="Disordered" evidence="1">
    <location>
        <begin position="27"/>
        <end position="52"/>
    </location>
</feature>
<evidence type="ECO:0000313" key="3">
    <source>
        <dbReference type="Proteomes" id="UP000483004"/>
    </source>
</evidence>
<sequence>MPEPLGPGLAVGWMPVPGPVRPGPVVGWLPGPGPGPGPVGPGPVAPWGPAPLPRRKLFGSRIRHDSHSKTLKLSALERRRHHDDLAKALPPPPFGPVPMPVHLVQIPAP</sequence>
<evidence type="ECO:0000313" key="2">
    <source>
        <dbReference type="EMBL" id="KAB2385948.1"/>
    </source>
</evidence>
<keyword evidence="3" id="KW-1185">Reference proteome</keyword>
<reference evidence="2 3" key="1">
    <citation type="submission" date="2019-09" db="EMBL/GenBank/DDBJ databases">
        <title>Actinomadura physcomitrii sp. nov., a novel actinomycete isolated from moss [Physcomitrium sphaericum (Ludw) Fuernr].</title>
        <authorList>
            <person name="Liu C."/>
            <person name="Zhuang X."/>
        </authorList>
    </citation>
    <scope>NUCLEOTIDE SEQUENCE [LARGE SCALE GENOMIC DNA]</scope>
    <source>
        <strain evidence="2 3">CYP1-1B</strain>
    </source>
</reference>
<dbReference type="AlphaFoldDB" id="A0A6L3VXN2"/>
<protein>
    <submittedName>
        <fullName evidence="2">Uncharacterized protein</fullName>
    </submittedName>
</protein>
<proteinExistence type="predicted"/>